<proteinExistence type="inferred from homology"/>
<accession>A0ABX1QDQ3</accession>
<keyword evidence="1" id="KW-0645">Protease</keyword>
<evidence type="ECO:0000256" key="1">
    <source>
        <dbReference type="ARBA" id="ARBA00022670"/>
    </source>
</evidence>
<evidence type="ECO:0000256" key="2">
    <source>
        <dbReference type="ARBA" id="ARBA00022801"/>
    </source>
</evidence>
<dbReference type="InterPro" id="IPR051454">
    <property type="entry name" value="RNA/ubiquinone_mod_enzymes"/>
</dbReference>
<evidence type="ECO:0000313" key="5">
    <source>
        <dbReference type="Proteomes" id="UP000648984"/>
    </source>
</evidence>
<dbReference type="PANTHER" id="PTHR30217:SF6">
    <property type="entry name" value="TRNA HYDROXYLATION PROTEIN P"/>
    <property type="match status" value="1"/>
</dbReference>
<protein>
    <submittedName>
        <fullName evidence="4">U32 family peptidase</fullName>
    </submittedName>
</protein>
<dbReference type="Proteomes" id="UP000648984">
    <property type="component" value="Unassembled WGS sequence"/>
</dbReference>
<dbReference type="Pfam" id="PF01136">
    <property type="entry name" value="Peptidase_U32"/>
    <property type="match status" value="1"/>
</dbReference>
<comment type="similarity">
    <text evidence="3">Belongs to the peptidase U32 family.</text>
</comment>
<evidence type="ECO:0000313" key="4">
    <source>
        <dbReference type="EMBL" id="NMG75627.1"/>
    </source>
</evidence>
<dbReference type="PANTHER" id="PTHR30217">
    <property type="entry name" value="PEPTIDASE U32 FAMILY"/>
    <property type="match status" value="1"/>
</dbReference>
<reference evidence="4 5" key="1">
    <citation type="submission" date="2019-12" db="EMBL/GenBank/DDBJ databases">
        <title>Comparative genomics gives insights into the taxonomy of the Azoarcus-Aromatoleum group and reveals separate origins of nif in the plant-associated Azoarcus and non-plant-associated Aromatoleum sub-groups.</title>
        <authorList>
            <person name="Lafos M."/>
            <person name="Maluk M."/>
            <person name="Batista M."/>
            <person name="Junghare M."/>
            <person name="Carmona M."/>
            <person name="Faoro H."/>
            <person name="Cruz L.M."/>
            <person name="Battistoni F."/>
            <person name="De Souza E."/>
            <person name="Pedrosa F."/>
            <person name="Chen W.-M."/>
            <person name="Poole P.S."/>
            <person name="Dixon R.A."/>
            <person name="James E.K."/>
        </authorList>
    </citation>
    <scope>NUCLEOTIDE SEQUENCE [LARGE SCALE GENOMIC DNA]</scope>
    <source>
        <strain evidence="4 5">22Lin</strain>
    </source>
</reference>
<organism evidence="4 5">
    <name type="scientific">Aromatoleum diolicum</name>
    <dbReference type="NCBI Taxonomy" id="75796"/>
    <lineage>
        <taxon>Bacteria</taxon>
        <taxon>Pseudomonadati</taxon>
        <taxon>Pseudomonadota</taxon>
        <taxon>Betaproteobacteria</taxon>
        <taxon>Rhodocyclales</taxon>
        <taxon>Rhodocyclaceae</taxon>
        <taxon>Aromatoleum</taxon>
    </lineage>
</organism>
<keyword evidence="2" id="KW-0378">Hydrolase</keyword>
<dbReference type="RefSeq" id="WP_169260778.1">
    <property type="nucleotide sequence ID" value="NZ_WTVQ01000019.1"/>
</dbReference>
<comment type="caution">
    <text evidence="4">The sequence shown here is derived from an EMBL/GenBank/DDBJ whole genome shotgun (WGS) entry which is preliminary data.</text>
</comment>
<evidence type="ECO:0000256" key="3">
    <source>
        <dbReference type="ARBA" id="ARBA00038374"/>
    </source>
</evidence>
<name>A0ABX1QDQ3_9RHOO</name>
<keyword evidence="5" id="KW-1185">Reference proteome</keyword>
<gene>
    <name evidence="4" type="ORF">GPA25_12745</name>
</gene>
<dbReference type="EMBL" id="WTVQ01000019">
    <property type="protein sequence ID" value="NMG75627.1"/>
    <property type="molecule type" value="Genomic_DNA"/>
</dbReference>
<sequence length="319" mass="35090">MFELSTDVGNLKELREGGFSAYDALYLGDFSCPDYPNNFSSHPELLEAGLELVKARDQKAYLRLYAVPGNSDLGWVEDLVDAALELPFDAFEVHNLGLLRMLREKGCRLPIHLGVFGNLYTHETAKVLKEYGVTRVYPNPELSLDEVRYIADNAEIEVLVPVHGKIPLVISETCFILEHSEQGEEDGAQSGACGDGTCSYQCTQEHWLKRGRSDGSRADWSLKDTGRMTLSGKDLCMVEHAAMLAGMGLKHFYVHNKGEAHGYAAAVGGIYRDALTRAFCGKDAEDPTASLATLAGLAREGLCNGYYFEGAGQRYFGRV</sequence>
<dbReference type="InterPro" id="IPR001539">
    <property type="entry name" value="Peptidase_U32"/>
</dbReference>